<reference evidence="2 3" key="1">
    <citation type="journal article" date="2020" name="Cell">
        <title>Large-Scale Comparative Analyses of Tick Genomes Elucidate Their Genetic Diversity and Vector Capacities.</title>
        <authorList>
            <consortium name="Tick Genome and Microbiome Consortium (TIGMIC)"/>
            <person name="Jia N."/>
            <person name="Wang J."/>
            <person name="Shi W."/>
            <person name="Du L."/>
            <person name="Sun Y."/>
            <person name="Zhan W."/>
            <person name="Jiang J.F."/>
            <person name="Wang Q."/>
            <person name="Zhang B."/>
            <person name="Ji P."/>
            <person name="Bell-Sakyi L."/>
            <person name="Cui X.M."/>
            <person name="Yuan T.T."/>
            <person name="Jiang B.G."/>
            <person name="Yang W.F."/>
            <person name="Lam T.T."/>
            <person name="Chang Q.C."/>
            <person name="Ding S.J."/>
            <person name="Wang X.J."/>
            <person name="Zhu J.G."/>
            <person name="Ruan X.D."/>
            <person name="Zhao L."/>
            <person name="Wei J.T."/>
            <person name="Ye R.Z."/>
            <person name="Que T.C."/>
            <person name="Du C.H."/>
            <person name="Zhou Y.H."/>
            <person name="Cheng J.X."/>
            <person name="Dai P.F."/>
            <person name="Guo W.B."/>
            <person name="Han X.H."/>
            <person name="Huang E.J."/>
            <person name="Li L.F."/>
            <person name="Wei W."/>
            <person name="Gao Y.C."/>
            <person name="Liu J.Z."/>
            <person name="Shao H.Z."/>
            <person name="Wang X."/>
            <person name="Wang C.C."/>
            <person name="Yang T.C."/>
            <person name="Huo Q.B."/>
            <person name="Li W."/>
            <person name="Chen H.Y."/>
            <person name="Chen S.E."/>
            <person name="Zhou L.G."/>
            <person name="Ni X.B."/>
            <person name="Tian J.H."/>
            <person name="Sheng Y."/>
            <person name="Liu T."/>
            <person name="Pan Y.S."/>
            <person name="Xia L.Y."/>
            <person name="Li J."/>
            <person name="Zhao F."/>
            <person name="Cao W.C."/>
        </authorList>
    </citation>
    <scope>NUCLEOTIDE SEQUENCE [LARGE SCALE GENOMIC DNA]</scope>
    <source>
        <strain evidence="2">HaeL-2018</strain>
    </source>
</reference>
<dbReference type="InterPro" id="IPR029034">
    <property type="entry name" value="Cystine-knot_cytokine"/>
</dbReference>
<keyword evidence="3" id="KW-1185">Reference proteome</keyword>
<gene>
    <name evidence="2" type="ORF">HPB48_004573</name>
</gene>
<dbReference type="SUPFAM" id="SSF57501">
    <property type="entry name" value="Cystine-knot cytokines"/>
    <property type="match status" value="1"/>
</dbReference>
<dbReference type="Pfam" id="PF16077">
    <property type="entry name" value="Spaetzle"/>
    <property type="match status" value="1"/>
</dbReference>
<organism evidence="2 3">
    <name type="scientific">Haemaphysalis longicornis</name>
    <name type="common">Bush tick</name>
    <dbReference type="NCBI Taxonomy" id="44386"/>
    <lineage>
        <taxon>Eukaryota</taxon>
        <taxon>Metazoa</taxon>
        <taxon>Ecdysozoa</taxon>
        <taxon>Arthropoda</taxon>
        <taxon>Chelicerata</taxon>
        <taxon>Arachnida</taxon>
        <taxon>Acari</taxon>
        <taxon>Parasitiformes</taxon>
        <taxon>Ixodida</taxon>
        <taxon>Ixodoidea</taxon>
        <taxon>Ixodidae</taxon>
        <taxon>Haemaphysalinae</taxon>
        <taxon>Haemaphysalis</taxon>
    </lineage>
</organism>
<dbReference type="Gene3D" id="2.10.90.10">
    <property type="entry name" value="Cystine-knot cytokines"/>
    <property type="match status" value="1"/>
</dbReference>
<dbReference type="EMBL" id="JABSTR010000001">
    <property type="protein sequence ID" value="KAH9361484.1"/>
    <property type="molecule type" value="Genomic_DNA"/>
</dbReference>
<name>A0A9J6FHW7_HAELO</name>
<feature type="domain" description="Spaetzle" evidence="1">
    <location>
        <begin position="53"/>
        <end position="91"/>
    </location>
</feature>
<accession>A0A9J6FHW7</accession>
<protein>
    <recommendedName>
        <fullName evidence="1">Spaetzle domain-containing protein</fullName>
    </recommendedName>
</protein>
<dbReference type="AlphaFoldDB" id="A0A9J6FHW7"/>
<evidence type="ECO:0000313" key="2">
    <source>
        <dbReference type="EMBL" id="KAH9361484.1"/>
    </source>
</evidence>
<dbReference type="OrthoDB" id="6359065at2759"/>
<comment type="caution">
    <text evidence="2">The sequence shown here is derived from an EMBL/GenBank/DDBJ whole genome shotgun (WGS) entry which is preliminary data.</text>
</comment>
<dbReference type="VEuPathDB" id="VectorBase:HLOH_047154"/>
<evidence type="ECO:0000313" key="3">
    <source>
        <dbReference type="Proteomes" id="UP000821853"/>
    </source>
</evidence>
<dbReference type="InterPro" id="IPR032104">
    <property type="entry name" value="Spaetzle"/>
</dbReference>
<sequence length="92" mass="10609">MLVSYDLRSLRSFPSDVVTQVTKFLRWPLEKLFRDLRHSHTPPLADDGNGALACDATTRIVRPGWAKNTNGRWLVVINTPYYEQFVTEISCR</sequence>
<evidence type="ECO:0000259" key="1">
    <source>
        <dbReference type="Pfam" id="PF16077"/>
    </source>
</evidence>
<dbReference type="Proteomes" id="UP000821853">
    <property type="component" value="Chromosome 1"/>
</dbReference>
<proteinExistence type="predicted"/>